<dbReference type="InterPro" id="IPR023696">
    <property type="entry name" value="Ureohydrolase_dom_sf"/>
</dbReference>
<dbReference type="Gene3D" id="3.40.50.11660">
    <property type="entry name" value="Glycosyl transferase family 10, C-terminal domain"/>
    <property type="match status" value="1"/>
</dbReference>
<dbReference type="InterPro" id="IPR055270">
    <property type="entry name" value="Glyco_tran_10_C"/>
</dbReference>
<dbReference type="SUPFAM" id="SSF53756">
    <property type="entry name" value="UDP-Glycosyltransferase/glycogen phosphorylase"/>
    <property type="match status" value="1"/>
</dbReference>
<dbReference type="WBParaSite" id="TREG1_49820.2">
    <property type="protein sequence ID" value="TREG1_49820.2"/>
    <property type="gene ID" value="TREG1_49820"/>
</dbReference>
<proteinExistence type="inferred from homology"/>
<dbReference type="PROSITE" id="PS01053">
    <property type="entry name" value="ARGINASE_1"/>
    <property type="match status" value="1"/>
</dbReference>
<dbReference type="InterPro" id="IPR006035">
    <property type="entry name" value="Ureohydrolase"/>
</dbReference>
<dbReference type="EC" id="2.4.1.-" evidence="11"/>
<dbReference type="GO" id="GO:0032580">
    <property type="term" value="C:Golgi cisterna membrane"/>
    <property type="evidence" value="ECO:0007669"/>
    <property type="project" value="UniProtKB-SubCell"/>
</dbReference>
<keyword evidence="14" id="KW-1185">Reference proteome</keyword>
<evidence type="ECO:0000256" key="2">
    <source>
        <dbReference type="ARBA" id="ARBA00005098"/>
    </source>
</evidence>
<keyword evidence="7" id="KW-0464">Manganese</keyword>
<reference evidence="14" key="1">
    <citation type="submission" date="2022-06" db="EMBL/GenBank/DDBJ databases">
        <authorList>
            <person name="Berger JAMES D."/>
            <person name="Berger JAMES D."/>
        </authorList>
    </citation>
    <scope>NUCLEOTIDE SEQUENCE [LARGE SCALE GENOMIC DNA]</scope>
</reference>
<evidence type="ECO:0000313" key="14">
    <source>
        <dbReference type="Proteomes" id="UP000050795"/>
    </source>
</evidence>
<evidence type="ECO:0000259" key="12">
    <source>
        <dbReference type="Pfam" id="PF00852"/>
    </source>
</evidence>
<dbReference type="Pfam" id="PF00491">
    <property type="entry name" value="Arginase"/>
    <property type="match status" value="1"/>
</dbReference>
<dbReference type="Proteomes" id="UP000050795">
    <property type="component" value="Unassembled WGS sequence"/>
</dbReference>
<reference evidence="15" key="2">
    <citation type="submission" date="2023-11" db="UniProtKB">
        <authorList>
            <consortium name="WormBaseParasite"/>
        </authorList>
    </citation>
    <scope>IDENTIFICATION</scope>
</reference>
<dbReference type="Pfam" id="PF00852">
    <property type="entry name" value="Glyco_transf_10"/>
    <property type="match status" value="1"/>
</dbReference>
<dbReference type="PANTHER" id="PTHR43782">
    <property type="entry name" value="ARGINASE"/>
    <property type="match status" value="1"/>
</dbReference>
<evidence type="ECO:0000259" key="13">
    <source>
        <dbReference type="Pfam" id="PF17039"/>
    </source>
</evidence>
<comment type="pathway">
    <text evidence="2">Nitrogen metabolism; urea cycle; L-ornithine and urea from L-arginine: step 1/1.</text>
</comment>
<dbReference type="GO" id="GO:0004053">
    <property type="term" value="F:arginase activity"/>
    <property type="evidence" value="ECO:0007669"/>
    <property type="project" value="UniProtKB-EC"/>
</dbReference>
<sequence length="748" mass="85424">MDNFFSLLRKMLKSIARIKITDCGDVQPVEYSETEDPKRFGMKWSRSFTSTTMKIAESVEQILKTPTRNESSESKSSPLVIVGGDHSMATGTILGHAKAKPDVCVIWVDAHGDINTPLNSTSGNIHGMPVAFLVKELQHQIPWFEDLEGIQPCLKASNIAYIGLRDLDDHETYDIRKYGIAHFTMLDIDQMGIETVIKQALQAVNPRLERPIHLSFDIDAMDPTIAPSTGTAVPGGLTLREGLRICEEISATGKLSVVEMAELNPLLGSPEDVEKTQQTAVHILRACLGHCRSGHLPFKVNSLAEEAYISKIDFLQTFNKIDKSKKELFRKTELILNVSRTNSPTSHSNNYNNHKQVSNYTNYQQENKPNNPKRYLGSLVTNLFDEQNYVLKRKFNINNLVLFPFETNNPYTDDRILAQMSYVPVQVVEARKSGRVKRKRIQYYDRTGVSIPNLSICPVNECDIVYGASDMQKADLVVFESGHSYFASPKPANQTWILYHLESPANFDFEGFKDKINFTATYSMDSTLVTPYYKYISYKDVERKDFNNSTQLIKDYSIGKTKMVAWFVSNCVSNSPRLEYAKTLKKYIQVDIYGACGTLVCERRNEECFKLLKNDYKFYLSFENSICQDYITEKLFLNGLKNTIVPIVMGASKAEYMRSAPSNSFIHVDDFSSAKQLADYLHYLDKNTTAYNEYFQWLKYGTLDFNTFTDCRLCMLAHEVENLKDGHWYTNMGEWRNNQCRNRVQPNI</sequence>
<dbReference type="CDD" id="cd09989">
    <property type="entry name" value="Arginase"/>
    <property type="match status" value="1"/>
</dbReference>
<evidence type="ECO:0000256" key="11">
    <source>
        <dbReference type="RuleBase" id="RU003832"/>
    </source>
</evidence>
<protein>
    <recommendedName>
        <fullName evidence="11">Fucosyltransferase</fullName>
        <ecNumber evidence="11">2.4.1.-</ecNumber>
    </recommendedName>
</protein>
<dbReference type="GO" id="GO:0005829">
    <property type="term" value="C:cytosol"/>
    <property type="evidence" value="ECO:0007669"/>
    <property type="project" value="TreeGrafter"/>
</dbReference>
<dbReference type="PRINTS" id="PR00116">
    <property type="entry name" value="ARGINASE"/>
</dbReference>
<evidence type="ECO:0000313" key="15">
    <source>
        <dbReference type="WBParaSite" id="TREG1_49820.2"/>
    </source>
</evidence>
<accession>A0AA85JPY5</accession>
<keyword evidence="11" id="KW-0812">Transmembrane</keyword>
<organism evidence="14 15">
    <name type="scientific">Trichobilharzia regenti</name>
    <name type="common">Nasal bird schistosome</name>
    <dbReference type="NCBI Taxonomy" id="157069"/>
    <lineage>
        <taxon>Eukaryota</taxon>
        <taxon>Metazoa</taxon>
        <taxon>Spiralia</taxon>
        <taxon>Lophotrochozoa</taxon>
        <taxon>Platyhelminthes</taxon>
        <taxon>Trematoda</taxon>
        <taxon>Digenea</taxon>
        <taxon>Strigeidida</taxon>
        <taxon>Schistosomatoidea</taxon>
        <taxon>Schistosomatidae</taxon>
        <taxon>Trichobilharzia</taxon>
    </lineage>
</organism>
<dbReference type="PANTHER" id="PTHR43782:SF3">
    <property type="entry name" value="ARGINASE"/>
    <property type="match status" value="1"/>
</dbReference>
<evidence type="ECO:0000256" key="6">
    <source>
        <dbReference type="ARBA" id="ARBA00022801"/>
    </source>
</evidence>
<dbReference type="FunFam" id="3.40.50.11660:FF:000004">
    <property type="entry name" value="Glycoprotein 3-alpha-L-fucosyltransferase A"/>
    <property type="match status" value="1"/>
</dbReference>
<dbReference type="GO" id="GO:0005634">
    <property type="term" value="C:nucleus"/>
    <property type="evidence" value="ECO:0007669"/>
    <property type="project" value="TreeGrafter"/>
</dbReference>
<comment type="catalytic activity">
    <reaction evidence="8">
        <text>L-arginine + H2O = urea + L-ornithine</text>
        <dbReference type="Rhea" id="RHEA:20569"/>
        <dbReference type="ChEBI" id="CHEBI:15377"/>
        <dbReference type="ChEBI" id="CHEBI:16199"/>
        <dbReference type="ChEBI" id="CHEBI:32682"/>
        <dbReference type="ChEBI" id="CHEBI:46911"/>
        <dbReference type="EC" id="3.5.3.1"/>
    </reaction>
</comment>
<keyword evidence="11" id="KW-0808">Transferase</keyword>
<keyword evidence="11" id="KW-0472">Membrane</keyword>
<comment type="similarity">
    <text evidence="11">Belongs to the glycosyltransferase 10 family.</text>
</comment>
<evidence type="ECO:0000256" key="7">
    <source>
        <dbReference type="ARBA" id="ARBA00023211"/>
    </source>
</evidence>
<evidence type="ECO:0000256" key="8">
    <source>
        <dbReference type="ARBA" id="ARBA00047391"/>
    </source>
</evidence>
<comment type="subcellular location">
    <subcellularLocation>
        <location evidence="11">Golgi apparatus</location>
        <location evidence="11">Golgi stack membrane</location>
        <topology evidence="11">Single-pass type II membrane protein</topology>
    </subcellularLocation>
</comment>
<dbReference type="Gene3D" id="3.40.800.10">
    <property type="entry name" value="Ureohydrolase domain"/>
    <property type="match status" value="1"/>
</dbReference>
<dbReference type="AlphaFoldDB" id="A0AA85JPY5"/>
<evidence type="ECO:0000256" key="1">
    <source>
        <dbReference type="ARBA" id="ARBA00001936"/>
    </source>
</evidence>
<dbReference type="InterPro" id="IPR014033">
    <property type="entry name" value="Arginase"/>
</dbReference>
<feature type="domain" description="Fucosyltransferase C-terminal" evidence="12">
    <location>
        <begin position="559"/>
        <end position="733"/>
    </location>
</feature>
<dbReference type="InterPro" id="IPR031481">
    <property type="entry name" value="Glyco_tran_10_N"/>
</dbReference>
<dbReference type="GO" id="GO:0006525">
    <property type="term" value="P:arginine metabolic process"/>
    <property type="evidence" value="ECO:0007669"/>
    <property type="project" value="UniProtKB-KW"/>
</dbReference>
<evidence type="ECO:0000256" key="9">
    <source>
        <dbReference type="PROSITE-ProRule" id="PRU00742"/>
    </source>
</evidence>
<keyword evidence="11" id="KW-0333">Golgi apparatus</keyword>
<name>A0AA85JPY5_TRIRE</name>
<keyword evidence="11" id="KW-0328">Glycosyltransferase</keyword>
<evidence type="ECO:0000256" key="3">
    <source>
        <dbReference type="ARBA" id="ARBA00022436"/>
    </source>
</evidence>
<keyword evidence="3" id="KW-0835">Urea cycle</keyword>
<dbReference type="GO" id="GO:0030145">
    <property type="term" value="F:manganese ion binding"/>
    <property type="evidence" value="ECO:0007669"/>
    <property type="project" value="TreeGrafter"/>
</dbReference>
<dbReference type="NCBIfam" id="TIGR01229">
    <property type="entry name" value="rocF_arginase"/>
    <property type="match status" value="1"/>
</dbReference>
<keyword evidence="4" id="KW-0056">Arginine metabolism</keyword>
<evidence type="ECO:0000256" key="5">
    <source>
        <dbReference type="ARBA" id="ARBA00022723"/>
    </source>
</evidence>
<dbReference type="InterPro" id="IPR020855">
    <property type="entry name" value="Ureohydrolase_Mn_BS"/>
</dbReference>
<dbReference type="GO" id="GO:0016757">
    <property type="term" value="F:glycosyltransferase activity"/>
    <property type="evidence" value="ECO:0007669"/>
    <property type="project" value="UniProtKB-UniRule"/>
</dbReference>
<keyword evidence="6 10" id="KW-0378">Hydrolase</keyword>
<keyword evidence="5" id="KW-0479">Metal-binding</keyword>
<comment type="cofactor">
    <cofactor evidence="1">
        <name>Mn(2+)</name>
        <dbReference type="ChEBI" id="CHEBI:29035"/>
    </cofactor>
</comment>
<evidence type="ECO:0000256" key="4">
    <source>
        <dbReference type="ARBA" id="ARBA00022503"/>
    </source>
</evidence>
<evidence type="ECO:0000256" key="10">
    <source>
        <dbReference type="RuleBase" id="RU003684"/>
    </source>
</evidence>
<comment type="similarity">
    <text evidence="9 10">Belongs to the arginase family.</text>
</comment>
<dbReference type="InterPro" id="IPR038577">
    <property type="entry name" value="GT10-like_C_sf"/>
</dbReference>
<dbReference type="SUPFAM" id="SSF52768">
    <property type="entry name" value="Arginase/deacetylase"/>
    <property type="match status" value="1"/>
</dbReference>
<dbReference type="FunFam" id="3.40.800.10:FF:000012">
    <property type="entry name" value="Arginase"/>
    <property type="match status" value="1"/>
</dbReference>
<dbReference type="PROSITE" id="PS51409">
    <property type="entry name" value="ARGINASE_2"/>
    <property type="match status" value="1"/>
</dbReference>
<dbReference type="GO" id="GO:0000050">
    <property type="term" value="P:urea cycle"/>
    <property type="evidence" value="ECO:0007669"/>
    <property type="project" value="UniProtKB-KW"/>
</dbReference>
<feature type="domain" description="Fucosyltransferase N-terminal" evidence="13">
    <location>
        <begin position="454"/>
        <end position="532"/>
    </location>
</feature>
<dbReference type="Pfam" id="PF17039">
    <property type="entry name" value="Glyco_tran_10_N"/>
    <property type="match status" value="1"/>
</dbReference>